<sequence length="34" mass="3813">MNDTFRFRLELIISIISKASFSAGLGDWLNGENP</sequence>
<reference evidence="1 2" key="1">
    <citation type="submission" date="2015-01" db="EMBL/GenBank/DDBJ databases">
        <title>Evolution of Trichinella species and genotypes.</title>
        <authorList>
            <person name="Korhonen P.K."/>
            <person name="Edoardo P."/>
            <person name="Giuseppe L.R."/>
            <person name="Gasser R.B."/>
        </authorList>
    </citation>
    <scope>NUCLEOTIDE SEQUENCE [LARGE SCALE GENOMIC DNA]</scope>
    <source>
        <strain evidence="1">ISS120</strain>
    </source>
</reference>
<gene>
    <name evidence="1" type="ORF">T03_10021</name>
</gene>
<protein>
    <submittedName>
        <fullName evidence="1">Uncharacterized protein</fullName>
    </submittedName>
</protein>
<evidence type="ECO:0000313" key="2">
    <source>
        <dbReference type="Proteomes" id="UP000054653"/>
    </source>
</evidence>
<organism evidence="1 2">
    <name type="scientific">Trichinella britovi</name>
    <name type="common">Parasitic roundworm</name>
    <dbReference type="NCBI Taxonomy" id="45882"/>
    <lineage>
        <taxon>Eukaryota</taxon>
        <taxon>Metazoa</taxon>
        <taxon>Ecdysozoa</taxon>
        <taxon>Nematoda</taxon>
        <taxon>Enoplea</taxon>
        <taxon>Dorylaimia</taxon>
        <taxon>Trichinellida</taxon>
        <taxon>Trichinellidae</taxon>
        <taxon>Trichinella</taxon>
    </lineage>
</organism>
<dbReference type="Proteomes" id="UP000054653">
    <property type="component" value="Unassembled WGS sequence"/>
</dbReference>
<comment type="caution">
    <text evidence="1">The sequence shown here is derived from an EMBL/GenBank/DDBJ whole genome shotgun (WGS) entry which is preliminary data.</text>
</comment>
<keyword evidence="2" id="KW-1185">Reference proteome</keyword>
<proteinExistence type="predicted"/>
<name>A0A0V1C4C3_TRIBR</name>
<dbReference type="EMBL" id="JYDI01000752">
    <property type="protein sequence ID" value="KRY44055.1"/>
    <property type="molecule type" value="Genomic_DNA"/>
</dbReference>
<evidence type="ECO:0000313" key="1">
    <source>
        <dbReference type="EMBL" id="KRY44055.1"/>
    </source>
</evidence>
<accession>A0A0V1C4C3</accession>
<dbReference type="AlphaFoldDB" id="A0A0V1C4C3"/>